<evidence type="ECO:0000313" key="3">
    <source>
        <dbReference type="EMBL" id="KAB7739341.1"/>
    </source>
</evidence>
<gene>
    <name evidence="3" type="ORF">F2P47_12990</name>
</gene>
<protein>
    <submittedName>
        <fullName evidence="3">Septum formation initiator family protein</fullName>
    </submittedName>
</protein>
<dbReference type="InterPro" id="IPR007060">
    <property type="entry name" value="FtsL/DivIC"/>
</dbReference>
<accession>A0A6N6VHZ5</accession>
<dbReference type="Pfam" id="PF04977">
    <property type="entry name" value="DivIC"/>
    <property type="match status" value="1"/>
</dbReference>
<proteinExistence type="predicted"/>
<feature type="transmembrane region" description="Helical" evidence="2">
    <location>
        <begin position="20"/>
        <end position="39"/>
    </location>
</feature>
<keyword evidence="2" id="KW-0472">Membrane</keyword>
<dbReference type="EMBL" id="WESC01000011">
    <property type="protein sequence ID" value="KAB7739341.1"/>
    <property type="molecule type" value="Genomic_DNA"/>
</dbReference>
<comment type="caution">
    <text evidence="3">The sequence shown here is derived from an EMBL/GenBank/DDBJ whole genome shotgun (WGS) entry which is preliminary data.</text>
</comment>
<dbReference type="Proteomes" id="UP000468901">
    <property type="component" value="Unassembled WGS sequence"/>
</dbReference>
<keyword evidence="2" id="KW-1133">Transmembrane helix</keyword>
<name>A0A6N6VHZ5_9HYPH</name>
<dbReference type="AlphaFoldDB" id="A0A6N6VHZ5"/>
<reference evidence="3 4" key="1">
    <citation type="submission" date="2019-09" db="EMBL/GenBank/DDBJ databases">
        <title>Parvibaculum sedimenti sp. nov., isolated from sediment.</title>
        <authorList>
            <person name="Wang Y."/>
        </authorList>
    </citation>
    <scope>NUCLEOTIDE SEQUENCE [LARGE SCALE GENOMIC DNA]</scope>
    <source>
        <strain evidence="3 4">HXT-9</strain>
    </source>
</reference>
<evidence type="ECO:0000256" key="1">
    <source>
        <dbReference type="SAM" id="Coils"/>
    </source>
</evidence>
<keyword evidence="4" id="KW-1185">Reference proteome</keyword>
<sequence length="120" mass="13703">MFMKEMGLIRTREPLRLRHALVPLVCAIVISYFAYHAVYGRHGFIAWLSLQNHVDTLDQQLAEVRSAREQLDRQVALLRTGSLDPDLLDERARATLGFANPNDIVIFRDRSATGTAQQKR</sequence>
<evidence type="ECO:0000256" key="2">
    <source>
        <dbReference type="SAM" id="Phobius"/>
    </source>
</evidence>
<feature type="coiled-coil region" evidence="1">
    <location>
        <begin position="50"/>
        <end position="77"/>
    </location>
</feature>
<organism evidence="3 4">
    <name type="scientific">Parvibaculum sedimenti</name>
    <dbReference type="NCBI Taxonomy" id="2608632"/>
    <lineage>
        <taxon>Bacteria</taxon>
        <taxon>Pseudomonadati</taxon>
        <taxon>Pseudomonadota</taxon>
        <taxon>Alphaproteobacteria</taxon>
        <taxon>Hyphomicrobiales</taxon>
        <taxon>Parvibaculaceae</taxon>
        <taxon>Parvibaculum</taxon>
    </lineage>
</organism>
<keyword evidence="2" id="KW-0812">Transmembrane</keyword>
<keyword evidence="1" id="KW-0175">Coiled coil</keyword>
<evidence type="ECO:0000313" key="4">
    <source>
        <dbReference type="Proteomes" id="UP000468901"/>
    </source>
</evidence>